<sequence length="262" mass="29596">MAGLTVCVLGVVRCANPAVVGETVGVSSVPLDSSVQTVVSASKTESIDAVRKTGLHTPYSMSVFKEADGRPLKSKIYSVPGFGRTFPDLQDVHIVAARKWGVSPVEDREEAELRKDELVYVGSNPYYTMDKQMSYSIPYLVPRASDLLQKISRNFLDSLAIKDIPLHTLIVTSVLRTENDVRRLRRFNCNASEESCHRFGTTFDICYNRYNTVSHPEGPERRSVRNDSLKWVLSEVLRDLREQELCYVKYEVKQGCFHITVR</sequence>
<dbReference type="InterPro" id="IPR043769">
    <property type="entry name" value="DUF5715"/>
</dbReference>
<dbReference type="Pfam" id="PF18979">
    <property type="entry name" value="DUF5715"/>
    <property type="match status" value="1"/>
</dbReference>
<accession>A0A6N3GJ36</accession>
<dbReference type="AlphaFoldDB" id="A0A6N3GJ36"/>
<dbReference type="EMBL" id="CACRUT010000029">
    <property type="protein sequence ID" value="VYU64484.1"/>
    <property type="molecule type" value="Genomic_DNA"/>
</dbReference>
<reference evidence="1" key="1">
    <citation type="submission" date="2019-11" db="EMBL/GenBank/DDBJ databases">
        <authorList>
            <person name="Feng L."/>
        </authorList>
    </citation>
    <scope>NUCLEOTIDE SEQUENCE</scope>
    <source>
        <strain evidence="1">PclaraLFYP37</strain>
    </source>
</reference>
<dbReference type="RefSeq" id="WP_412442562.1">
    <property type="nucleotide sequence ID" value="NZ_CACRUT010000029.1"/>
</dbReference>
<protein>
    <submittedName>
        <fullName evidence="1">Uncharacterized protein</fullName>
    </submittedName>
</protein>
<evidence type="ECO:0000313" key="1">
    <source>
        <dbReference type="EMBL" id="VYU64484.1"/>
    </source>
</evidence>
<name>A0A6N3GJ36_9BACT</name>
<organism evidence="1">
    <name type="scientific">Paraprevotella clara</name>
    <dbReference type="NCBI Taxonomy" id="454154"/>
    <lineage>
        <taxon>Bacteria</taxon>
        <taxon>Pseudomonadati</taxon>
        <taxon>Bacteroidota</taxon>
        <taxon>Bacteroidia</taxon>
        <taxon>Bacteroidales</taxon>
        <taxon>Prevotellaceae</taxon>
        <taxon>Paraprevotella</taxon>
    </lineage>
</organism>
<proteinExistence type="predicted"/>
<gene>
    <name evidence="1" type="ORF">PCLFYP37_03466</name>
</gene>